<protein>
    <submittedName>
        <fullName evidence="1">Uncharacterized protein</fullName>
    </submittedName>
</protein>
<name>A0A1W6TLR0_VIBAL</name>
<gene>
    <name evidence="1" type="ORF">K05K4_51600</name>
</gene>
<geneLocation type="plasmid" evidence="1">
    <name>pL289</name>
</geneLocation>
<proteinExistence type="predicted"/>
<dbReference type="RefSeq" id="WP_025767518.1">
    <property type="nucleotide sequence ID" value="NZ_CP017893.1"/>
</dbReference>
<keyword evidence="1" id="KW-0614">Plasmid</keyword>
<accession>A0A1W6TLR0</accession>
<reference evidence="1" key="1">
    <citation type="submission" date="2016-10" db="EMBL/GenBank/DDBJ databases">
        <title>The High Quality Genome of Vibrio alginolyticus K01M1.</title>
        <authorList>
            <person name="Wendling C."/>
            <person name="Chibani C.M."/>
            <person name="Hertel R."/>
            <person name="Sproer C."/>
            <person name="Bunk B."/>
            <person name="Overmann J."/>
            <person name="Roth O."/>
            <person name="Liesegang H."/>
        </authorList>
    </citation>
    <scope>NUCLEOTIDE SEQUENCE</scope>
    <source>
        <strain evidence="1">K05K4</strain>
        <plasmid evidence="1">pL289</plasmid>
    </source>
</reference>
<dbReference type="AlphaFoldDB" id="A0A1W6TLR0"/>
<sequence length="179" mass="20415">MNLIDLQLKIHEQNKAKGWWDNHRSFSKLTNLNISEVSEAVEADRRNLFDSKLTKYKGVPVEAADGCIRSFDVLASLGNESYEASKMAIAIIENKPDDIDYLLAFSSWCFSMAWEFHELKNAPSAAKQYLVDAVNALFVVIMKYGHNPVDLMLEKMEFNESRPDHLPENRQGKVGQKAY</sequence>
<evidence type="ECO:0000313" key="1">
    <source>
        <dbReference type="EMBL" id="ARP21862.1"/>
    </source>
</evidence>
<dbReference type="EMBL" id="CP017904">
    <property type="protein sequence ID" value="ARP21862.1"/>
    <property type="molecule type" value="Genomic_DNA"/>
</dbReference>
<organism evidence="1">
    <name type="scientific">Vibrio alginolyticus</name>
    <dbReference type="NCBI Taxonomy" id="663"/>
    <lineage>
        <taxon>Bacteria</taxon>
        <taxon>Pseudomonadati</taxon>
        <taxon>Pseudomonadota</taxon>
        <taxon>Gammaproteobacteria</taxon>
        <taxon>Vibrionales</taxon>
        <taxon>Vibrionaceae</taxon>
        <taxon>Vibrio</taxon>
    </lineage>
</organism>